<evidence type="ECO:0000313" key="3">
    <source>
        <dbReference type="Proteomes" id="UP000198863"/>
    </source>
</evidence>
<evidence type="ECO:0000313" key="2">
    <source>
        <dbReference type="EMBL" id="SDG25048.1"/>
    </source>
</evidence>
<dbReference type="AlphaFoldDB" id="A0A1G7SPZ9"/>
<dbReference type="EMBL" id="FNCF01000003">
    <property type="protein sequence ID" value="SDG25048.1"/>
    <property type="molecule type" value="Genomic_DNA"/>
</dbReference>
<feature type="transmembrane region" description="Helical" evidence="1">
    <location>
        <begin position="81"/>
        <end position="103"/>
    </location>
</feature>
<dbReference type="RefSeq" id="WP_091062239.1">
    <property type="nucleotide sequence ID" value="NZ_FNCF01000003.1"/>
</dbReference>
<dbReference type="InterPro" id="IPR009476">
    <property type="entry name" value="DUF1097"/>
</dbReference>
<sequence>MRRLVALGISIGVLAGLFTWVAGSITAIGSLTAPLVVWVGFAAWAVFYAAGGRTAGLVSTLGSTLSGLVWGWLILKATLGISAAGSPAVLGLMVAIGAFAMCVQAGVKPLAFIPGAFIGAACFFGTGGLFLPTLISLVGGALLAFLSEILGDVVERAMGGTSTAAPAAGERAAA</sequence>
<reference evidence="3" key="1">
    <citation type="submission" date="2016-10" db="EMBL/GenBank/DDBJ databases">
        <authorList>
            <person name="Varghese N."/>
            <person name="Submissions S."/>
        </authorList>
    </citation>
    <scope>NUCLEOTIDE SEQUENCE [LARGE SCALE GENOMIC DNA]</scope>
    <source>
        <strain evidence="3">DSM 44526</strain>
    </source>
</reference>
<keyword evidence="1" id="KW-1133">Transmembrane helix</keyword>
<name>A0A1G7SPZ9_9ACTN</name>
<dbReference type="Pfam" id="PF06496">
    <property type="entry name" value="DUF1097"/>
    <property type="match status" value="1"/>
</dbReference>
<protein>
    <recommendedName>
        <fullName evidence="4">DUF1097 domain-containing protein</fullName>
    </recommendedName>
</protein>
<accession>A0A1G7SPZ9</accession>
<evidence type="ECO:0000256" key="1">
    <source>
        <dbReference type="SAM" id="Phobius"/>
    </source>
</evidence>
<evidence type="ECO:0008006" key="4">
    <source>
        <dbReference type="Google" id="ProtNLM"/>
    </source>
</evidence>
<feature type="transmembrane region" description="Helical" evidence="1">
    <location>
        <begin position="57"/>
        <end position="75"/>
    </location>
</feature>
<feature type="transmembrane region" description="Helical" evidence="1">
    <location>
        <begin position="110"/>
        <end position="131"/>
    </location>
</feature>
<proteinExistence type="predicted"/>
<dbReference type="OrthoDB" id="8588554at2"/>
<keyword evidence="1" id="KW-0812">Transmembrane</keyword>
<organism evidence="2 3">
    <name type="scientific">Klenkia brasiliensis</name>
    <dbReference type="NCBI Taxonomy" id="333142"/>
    <lineage>
        <taxon>Bacteria</taxon>
        <taxon>Bacillati</taxon>
        <taxon>Actinomycetota</taxon>
        <taxon>Actinomycetes</taxon>
        <taxon>Geodermatophilales</taxon>
        <taxon>Geodermatophilaceae</taxon>
        <taxon>Klenkia</taxon>
    </lineage>
</organism>
<feature type="transmembrane region" description="Helical" evidence="1">
    <location>
        <begin position="33"/>
        <end position="50"/>
    </location>
</feature>
<keyword evidence="1" id="KW-0472">Membrane</keyword>
<keyword evidence="3" id="KW-1185">Reference proteome</keyword>
<gene>
    <name evidence="2" type="ORF">SAMN05660324_2114</name>
</gene>
<dbReference type="Proteomes" id="UP000198863">
    <property type="component" value="Unassembled WGS sequence"/>
</dbReference>